<keyword evidence="2" id="KW-1185">Reference proteome</keyword>
<accession>A0A7W8E793</accession>
<name>A0A7W8E793_9BACT</name>
<dbReference type="Proteomes" id="UP000540989">
    <property type="component" value="Unassembled WGS sequence"/>
</dbReference>
<dbReference type="AlphaFoldDB" id="A0A7W8E793"/>
<reference evidence="1 2" key="1">
    <citation type="submission" date="2020-08" db="EMBL/GenBank/DDBJ databases">
        <title>Genomic Encyclopedia of Type Strains, Phase IV (KMG-V): Genome sequencing to study the core and pangenomes of soil and plant-associated prokaryotes.</title>
        <authorList>
            <person name="Whitman W."/>
        </authorList>
    </citation>
    <scope>NUCLEOTIDE SEQUENCE [LARGE SCALE GENOMIC DNA]</scope>
    <source>
        <strain evidence="1 2">M8UP14</strain>
    </source>
</reference>
<protein>
    <submittedName>
        <fullName evidence="1">Uncharacterized protein</fullName>
    </submittedName>
</protein>
<proteinExistence type="predicted"/>
<gene>
    <name evidence="1" type="ORF">HDF16_006208</name>
</gene>
<dbReference type="EMBL" id="JACHIP010000045">
    <property type="protein sequence ID" value="MBB5061472.1"/>
    <property type="molecule type" value="Genomic_DNA"/>
</dbReference>
<sequence length="399" mass="43904">MGDPITVDLVFTAMSNGYAVLMDGNRFNAPQDLVNITPTVGWFRSVGNRPGGSPENLSQQPVRIPVALNRSIVFEQPGHYEITVTTSRLVPSRTGVSAKAAGACCTYRNETTNAIGIDILPRGEHEESVLVTQLSTRLEKMPEPFASEAWKKENEPLIRQLENQVKNPPADPKLTMDLVGKLQAKQAEDEARLVTQTQSRQKTATRLSYLQGDDAVRAKVRWLLMDKEDGSGDATGDVMLHGLAQSRNLQLQLDLLQAAWDDTGRVPTGVLQSALQQTKAFLQNETFELYDSHGVPGRMMPHAEVVAEINREYGEIATSLPQRTGLVHDETAYFLMMHTHLLNAADALTIRAEIARDFGGLTPTQQTMLLGMHRRELCDPALPTAPEPLRSSCASTTQP</sequence>
<evidence type="ECO:0000313" key="2">
    <source>
        <dbReference type="Proteomes" id="UP000540989"/>
    </source>
</evidence>
<organism evidence="1 2">
    <name type="scientific">Granulicella aggregans</name>
    <dbReference type="NCBI Taxonomy" id="474949"/>
    <lineage>
        <taxon>Bacteria</taxon>
        <taxon>Pseudomonadati</taxon>
        <taxon>Acidobacteriota</taxon>
        <taxon>Terriglobia</taxon>
        <taxon>Terriglobales</taxon>
        <taxon>Acidobacteriaceae</taxon>
        <taxon>Granulicella</taxon>
    </lineage>
</organism>
<dbReference type="RefSeq" id="WP_184224377.1">
    <property type="nucleotide sequence ID" value="NZ_JACHIP010000045.1"/>
</dbReference>
<evidence type="ECO:0000313" key="1">
    <source>
        <dbReference type="EMBL" id="MBB5061472.1"/>
    </source>
</evidence>
<comment type="caution">
    <text evidence="1">The sequence shown here is derived from an EMBL/GenBank/DDBJ whole genome shotgun (WGS) entry which is preliminary data.</text>
</comment>